<protein>
    <recommendedName>
        <fullName evidence="4">Polyketide cyclase / dehydrase and lipid transport</fullName>
    </recommendedName>
</protein>
<evidence type="ECO:0000313" key="2">
    <source>
        <dbReference type="EMBL" id="BDZ42685.1"/>
    </source>
</evidence>
<keyword evidence="3" id="KW-1185">Reference proteome</keyword>
<evidence type="ECO:0000256" key="1">
    <source>
        <dbReference type="SAM" id="MobiDB-lite"/>
    </source>
</evidence>
<sequence>MSDMDEDRREGTRDEPLRAVTERRELDVPADVAFSWVADWRTHPRWIPLTRAESGSHRWTTTSRTAPRPGGGPEGETFTMVSGPWATRGAPGFVDRMVTVRAGELRRPTLAPELPPAVPGPRRATGNRRRGGRPAPS</sequence>
<dbReference type="SUPFAM" id="SSF55961">
    <property type="entry name" value="Bet v1-like"/>
    <property type="match status" value="1"/>
</dbReference>
<organism evidence="2 3">
    <name type="scientific">Paraoerskovia sediminicola</name>
    <dbReference type="NCBI Taxonomy" id="1138587"/>
    <lineage>
        <taxon>Bacteria</taxon>
        <taxon>Bacillati</taxon>
        <taxon>Actinomycetota</taxon>
        <taxon>Actinomycetes</taxon>
        <taxon>Micrococcales</taxon>
        <taxon>Cellulomonadaceae</taxon>
        <taxon>Paraoerskovia</taxon>
    </lineage>
</organism>
<evidence type="ECO:0008006" key="4">
    <source>
        <dbReference type="Google" id="ProtNLM"/>
    </source>
</evidence>
<feature type="region of interest" description="Disordered" evidence="1">
    <location>
        <begin position="105"/>
        <end position="137"/>
    </location>
</feature>
<feature type="compositionally biased region" description="Basic residues" evidence="1">
    <location>
        <begin position="125"/>
        <end position="137"/>
    </location>
</feature>
<feature type="region of interest" description="Disordered" evidence="1">
    <location>
        <begin position="1"/>
        <end position="24"/>
    </location>
</feature>
<dbReference type="Proteomes" id="UP001321475">
    <property type="component" value="Chromosome"/>
</dbReference>
<reference evidence="3" key="1">
    <citation type="journal article" date="2019" name="Int. J. Syst. Evol. Microbiol.">
        <title>The Global Catalogue of Microorganisms (GCM) 10K type strain sequencing project: providing services to taxonomists for standard genome sequencing and annotation.</title>
        <authorList>
            <consortium name="The Broad Institute Genomics Platform"/>
            <consortium name="The Broad Institute Genome Sequencing Center for Infectious Disease"/>
            <person name="Wu L."/>
            <person name="Ma J."/>
        </authorList>
    </citation>
    <scope>NUCLEOTIDE SEQUENCE [LARGE SCALE GENOMIC DNA]</scope>
    <source>
        <strain evidence="3">NBRC 108565</strain>
    </source>
</reference>
<evidence type="ECO:0000313" key="3">
    <source>
        <dbReference type="Proteomes" id="UP001321475"/>
    </source>
</evidence>
<accession>A0ABM8G3H3</accession>
<gene>
    <name evidence="2" type="ORF">GCM10025865_19840</name>
</gene>
<name>A0ABM8G3H3_9CELL</name>
<dbReference type="EMBL" id="AP027729">
    <property type="protein sequence ID" value="BDZ42685.1"/>
    <property type="molecule type" value="Genomic_DNA"/>
</dbReference>
<feature type="region of interest" description="Disordered" evidence="1">
    <location>
        <begin position="54"/>
        <end position="91"/>
    </location>
</feature>
<proteinExistence type="predicted"/>